<dbReference type="CDD" id="cd03177">
    <property type="entry name" value="GST_C_Delta_Epsilon"/>
    <property type="match status" value="1"/>
</dbReference>
<feature type="non-terminal residue" evidence="3">
    <location>
        <position position="1"/>
    </location>
</feature>
<dbReference type="PROSITE" id="PS50405">
    <property type="entry name" value="GST_CTER"/>
    <property type="match status" value="1"/>
</dbReference>
<dbReference type="GO" id="GO:0006749">
    <property type="term" value="P:glutathione metabolic process"/>
    <property type="evidence" value="ECO:0007669"/>
    <property type="project" value="TreeGrafter"/>
</dbReference>
<dbReference type="Proteomes" id="UP000677054">
    <property type="component" value="Unassembled WGS sequence"/>
</dbReference>
<dbReference type="InterPro" id="IPR036282">
    <property type="entry name" value="Glutathione-S-Trfase_C_sf"/>
</dbReference>
<dbReference type="SUPFAM" id="SSF52833">
    <property type="entry name" value="Thioredoxin-like"/>
    <property type="match status" value="1"/>
</dbReference>
<dbReference type="EMBL" id="LR903833">
    <property type="protein sequence ID" value="CAD7252326.1"/>
    <property type="molecule type" value="Genomic_DNA"/>
</dbReference>
<organism evidence="3">
    <name type="scientific">Darwinula stevensoni</name>
    <dbReference type="NCBI Taxonomy" id="69355"/>
    <lineage>
        <taxon>Eukaryota</taxon>
        <taxon>Metazoa</taxon>
        <taxon>Ecdysozoa</taxon>
        <taxon>Arthropoda</taxon>
        <taxon>Crustacea</taxon>
        <taxon>Oligostraca</taxon>
        <taxon>Ostracoda</taxon>
        <taxon>Podocopa</taxon>
        <taxon>Podocopida</taxon>
        <taxon>Darwinulocopina</taxon>
        <taxon>Darwinuloidea</taxon>
        <taxon>Darwinulidae</taxon>
        <taxon>Darwinula</taxon>
    </lineage>
</organism>
<sequence length="258" mass="29578">RVQKQKQKTMLELYHMSTCPSCRSVRLLAKDIGAEFQLKEIVTFKGEHLTPEYLKVGPIHIYFEQEHPNLTVNINPQHTIPTLAEGDCRAILRYLIGKFGPDSQLYPKDLKARAMVDHRLDFDIGTLRSRFGQLMTPVLYKGAKSMDPEKKKSFEEALQWLDSFIESSGGCCAADHLTIADYPIFTLLDNVKVPSQWNTPATLRVELIDTLAMEVVDLSAFENIVKWMKKCRAEMKGYEEIEEKLLPEIKERFLSKLG</sequence>
<dbReference type="SFLD" id="SFLDS00019">
    <property type="entry name" value="Glutathione_Transferase_(cytos"/>
    <property type="match status" value="1"/>
</dbReference>
<dbReference type="PANTHER" id="PTHR43969:SF2">
    <property type="entry name" value="GLUTATHIONE S TRANSFERASE D11, ISOFORM B"/>
    <property type="match status" value="1"/>
</dbReference>
<dbReference type="PANTHER" id="PTHR43969">
    <property type="entry name" value="GLUTATHIONE S TRANSFERASE D10, ISOFORM A-RELATED"/>
    <property type="match status" value="1"/>
</dbReference>
<dbReference type="OrthoDB" id="2309723at2759"/>
<dbReference type="SUPFAM" id="SSF47616">
    <property type="entry name" value="GST C-terminal domain-like"/>
    <property type="match status" value="1"/>
</dbReference>
<dbReference type="Gene3D" id="3.40.30.10">
    <property type="entry name" value="Glutaredoxin"/>
    <property type="match status" value="1"/>
</dbReference>
<dbReference type="Gene3D" id="1.20.1050.10">
    <property type="match status" value="1"/>
</dbReference>
<dbReference type="InterPro" id="IPR040079">
    <property type="entry name" value="Glutathione_S-Trfase"/>
</dbReference>
<evidence type="ECO:0000313" key="3">
    <source>
        <dbReference type="EMBL" id="CAD7252326.1"/>
    </source>
</evidence>
<dbReference type="AlphaFoldDB" id="A0A7R9AE05"/>
<protein>
    <recommendedName>
        <fullName evidence="5">Glutathione S-transferase</fullName>
    </recommendedName>
</protein>
<evidence type="ECO:0000259" key="2">
    <source>
        <dbReference type="PROSITE" id="PS50405"/>
    </source>
</evidence>
<accession>A0A7R9AE05</accession>
<dbReference type="EMBL" id="CAJPEV010004316">
    <property type="protein sequence ID" value="CAG0901574.1"/>
    <property type="molecule type" value="Genomic_DNA"/>
</dbReference>
<dbReference type="InterPro" id="IPR004045">
    <property type="entry name" value="Glutathione_S-Trfase_N"/>
</dbReference>
<feature type="domain" description="GST N-terminal" evidence="1">
    <location>
        <begin position="9"/>
        <end position="103"/>
    </location>
</feature>
<dbReference type="InterPro" id="IPR036249">
    <property type="entry name" value="Thioredoxin-like_sf"/>
</dbReference>
<reference evidence="3" key="1">
    <citation type="submission" date="2020-11" db="EMBL/GenBank/DDBJ databases">
        <authorList>
            <person name="Tran Van P."/>
        </authorList>
    </citation>
    <scope>NUCLEOTIDE SEQUENCE</scope>
</reference>
<evidence type="ECO:0008006" key="5">
    <source>
        <dbReference type="Google" id="ProtNLM"/>
    </source>
</evidence>
<name>A0A7R9AE05_9CRUS</name>
<evidence type="ECO:0000313" key="4">
    <source>
        <dbReference type="Proteomes" id="UP000677054"/>
    </source>
</evidence>
<dbReference type="GO" id="GO:0004364">
    <property type="term" value="F:glutathione transferase activity"/>
    <property type="evidence" value="ECO:0007669"/>
    <property type="project" value="TreeGrafter"/>
</dbReference>
<dbReference type="PROSITE" id="PS50404">
    <property type="entry name" value="GST_NTER"/>
    <property type="match status" value="1"/>
</dbReference>
<gene>
    <name evidence="3" type="ORF">DSTB1V02_LOCUS12084</name>
</gene>
<keyword evidence="4" id="KW-1185">Reference proteome</keyword>
<evidence type="ECO:0000259" key="1">
    <source>
        <dbReference type="PROSITE" id="PS50404"/>
    </source>
</evidence>
<proteinExistence type="predicted"/>
<feature type="domain" description="GST C-terminal" evidence="2">
    <location>
        <begin position="109"/>
        <end position="253"/>
    </location>
</feature>
<dbReference type="InterPro" id="IPR010987">
    <property type="entry name" value="Glutathione-S-Trfase_C-like"/>
</dbReference>